<sequence length="480" mass="52221">MASGLRRAKIVATLGPATDREGEMEKMILAGLDVVRINMSHGEPEEHIGRANRVRELAEKYDRQVGVLVDLQGPKIRITRFRDGFIMLKEGDKFALDNNVDKYEGNQNEVGLTYKNLPYDCKAGNRLLLDDGRIVMDVDSVEGERVNCTVVVGGKLSNNKGINLMGGGLSAAALTEKDKEDILTAAKINCDYLALSFPRSAEDVEECRALAEKAGLFCSIVSKVERAEAVADDFTLDGIILASDVIMIARGDLGVEVGDAQLPALQKKMIKRARQLNRVTITATQMMETMIDNAIPTRAEVFDVANAVMDGTDAVMLSGETAVGHSPSLVIKTMGEICREAEKSRSTRESTHRIDESFTAVDETIAMAAMYAANHFNVSCIAALTESGNTPLLMSRISSGIPIVALTPHLATRRKVTMYRGVYPSTVDYTGLTDEEVQTSIINQLKYRNIVKSGDTMLITRGQARGAMGGTNQLEIVKVP</sequence>
<keyword evidence="9" id="KW-0067">ATP-binding</keyword>
<evidence type="ECO:0000256" key="2">
    <source>
        <dbReference type="ARBA" id="ARBA00004997"/>
    </source>
</evidence>
<keyword evidence="12 17" id="KW-0670">Pyruvate</keyword>
<dbReference type="PRINTS" id="PR01050">
    <property type="entry name" value="PYRUVTKNASE"/>
</dbReference>
<evidence type="ECO:0000256" key="1">
    <source>
        <dbReference type="ARBA" id="ARBA00001958"/>
    </source>
</evidence>
<gene>
    <name evidence="17" type="primary">pykA</name>
    <name evidence="17" type="ORF">THMIRHAT_04080</name>
</gene>
<accession>A0A6F8PKN4</accession>
<keyword evidence="5 14" id="KW-0808">Transferase</keyword>
<dbReference type="SUPFAM" id="SSF52935">
    <property type="entry name" value="PK C-terminal domain-like"/>
    <property type="match status" value="1"/>
</dbReference>
<dbReference type="PROSITE" id="PS00110">
    <property type="entry name" value="PYRUVATE_KINASE"/>
    <property type="match status" value="1"/>
</dbReference>
<keyword evidence="11 14" id="KW-0324">Glycolysis</keyword>
<dbReference type="FunFam" id="2.40.33.10:FF:000001">
    <property type="entry name" value="Pyruvate kinase"/>
    <property type="match status" value="1"/>
</dbReference>
<feature type="domain" description="Pyruvate kinase barrel" evidence="15">
    <location>
        <begin position="6"/>
        <end position="328"/>
    </location>
</feature>
<evidence type="ECO:0000256" key="11">
    <source>
        <dbReference type="ARBA" id="ARBA00023152"/>
    </source>
</evidence>
<comment type="similarity">
    <text evidence="3 14">Belongs to the pyruvate kinase family.</text>
</comment>
<dbReference type="Gene3D" id="3.20.20.60">
    <property type="entry name" value="Phosphoenolpyruvate-binding domains"/>
    <property type="match status" value="1"/>
</dbReference>
<dbReference type="InterPro" id="IPR015813">
    <property type="entry name" value="Pyrv/PenolPyrv_kinase-like_dom"/>
</dbReference>
<evidence type="ECO:0000256" key="8">
    <source>
        <dbReference type="ARBA" id="ARBA00022777"/>
    </source>
</evidence>
<evidence type="ECO:0000256" key="7">
    <source>
        <dbReference type="ARBA" id="ARBA00022741"/>
    </source>
</evidence>
<evidence type="ECO:0000256" key="6">
    <source>
        <dbReference type="ARBA" id="ARBA00022723"/>
    </source>
</evidence>
<dbReference type="KEGG" id="tzo:THMIRHAT_04080"/>
<dbReference type="InterPro" id="IPR015795">
    <property type="entry name" value="Pyrv_Knase_C"/>
</dbReference>
<evidence type="ECO:0000256" key="3">
    <source>
        <dbReference type="ARBA" id="ARBA00008663"/>
    </source>
</evidence>
<comment type="pathway">
    <text evidence="2 14">Carbohydrate degradation; glycolysis; pyruvate from D-glyceraldehyde 3-phosphate: step 5/5.</text>
</comment>
<dbReference type="GO" id="GO:0030955">
    <property type="term" value="F:potassium ion binding"/>
    <property type="evidence" value="ECO:0007669"/>
    <property type="project" value="UniProtKB-UniRule"/>
</dbReference>
<reference evidence="18" key="1">
    <citation type="submission" date="2019-11" db="EMBL/GenBank/DDBJ databases">
        <title>Isolation and characterization of two novel species in the genus Thiomicrorhabdus.</title>
        <authorList>
            <person name="Mochizuki J."/>
            <person name="Kojima H."/>
            <person name="Fukui M."/>
        </authorList>
    </citation>
    <scope>NUCLEOTIDE SEQUENCE [LARGE SCALE GENOMIC DNA]</scope>
    <source>
        <strain evidence="18">AkT22</strain>
    </source>
</reference>
<comment type="catalytic activity">
    <reaction evidence="14">
        <text>pyruvate + ATP = phosphoenolpyruvate + ADP + H(+)</text>
        <dbReference type="Rhea" id="RHEA:18157"/>
        <dbReference type="ChEBI" id="CHEBI:15361"/>
        <dbReference type="ChEBI" id="CHEBI:15378"/>
        <dbReference type="ChEBI" id="CHEBI:30616"/>
        <dbReference type="ChEBI" id="CHEBI:58702"/>
        <dbReference type="ChEBI" id="CHEBI:456216"/>
        <dbReference type="EC" id="2.7.1.40"/>
    </reaction>
</comment>
<keyword evidence="18" id="KW-1185">Reference proteome</keyword>
<dbReference type="InterPro" id="IPR018209">
    <property type="entry name" value="Pyrv_Knase_AS"/>
</dbReference>
<dbReference type="InterPro" id="IPR040442">
    <property type="entry name" value="Pyrv_kinase-like_dom_sf"/>
</dbReference>
<evidence type="ECO:0000256" key="12">
    <source>
        <dbReference type="ARBA" id="ARBA00023317"/>
    </source>
</evidence>
<dbReference type="AlphaFoldDB" id="A0A6F8PKN4"/>
<dbReference type="GO" id="GO:0005524">
    <property type="term" value="F:ATP binding"/>
    <property type="evidence" value="ECO:0007669"/>
    <property type="project" value="UniProtKB-KW"/>
</dbReference>
<dbReference type="EMBL" id="AP021888">
    <property type="protein sequence ID" value="BBP42662.1"/>
    <property type="molecule type" value="Genomic_DNA"/>
</dbReference>
<dbReference type="SUPFAM" id="SSF50800">
    <property type="entry name" value="PK beta-barrel domain-like"/>
    <property type="match status" value="1"/>
</dbReference>
<evidence type="ECO:0000313" key="17">
    <source>
        <dbReference type="EMBL" id="BBP42662.1"/>
    </source>
</evidence>
<evidence type="ECO:0000256" key="10">
    <source>
        <dbReference type="ARBA" id="ARBA00022842"/>
    </source>
</evidence>
<dbReference type="NCBIfam" id="TIGR01064">
    <property type="entry name" value="pyruv_kin"/>
    <property type="match status" value="1"/>
</dbReference>
<evidence type="ECO:0000259" key="15">
    <source>
        <dbReference type="Pfam" id="PF00224"/>
    </source>
</evidence>
<dbReference type="PANTHER" id="PTHR11817">
    <property type="entry name" value="PYRUVATE KINASE"/>
    <property type="match status" value="1"/>
</dbReference>
<dbReference type="Proteomes" id="UP000501466">
    <property type="component" value="Chromosome"/>
</dbReference>
<keyword evidence="8 14" id="KW-0418">Kinase</keyword>
<dbReference type="Gene3D" id="2.40.33.10">
    <property type="entry name" value="PK beta-barrel domain-like"/>
    <property type="match status" value="1"/>
</dbReference>
<dbReference type="InterPro" id="IPR001697">
    <property type="entry name" value="Pyr_Knase"/>
</dbReference>
<evidence type="ECO:0000256" key="13">
    <source>
        <dbReference type="NCBIfam" id="TIGR01064"/>
    </source>
</evidence>
<name>A0A6F8PKN4_9GAMM</name>
<dbReference type="SUPFAM" id="SSF51621">
    <property type="entry name" value="Phosphoenolpyruvate/pyruvate domain"/>
    <property type="match status" value="1"/>
</dbReference>
<dbReference type="UniPathway" id="UPA00109">
    <property type="reaction ID" value="UER00188"/>
</dbReference>
<keyword evidence="6" id="KW-0479">Metal-binding</keyword>
<evidence type="ECO:0000256" key="14">
    <source>
        <dbReference type="RuleBase" id="RU000504"/>
    </source>
</evidence>
<dbReference type="GO" id="GO:0016301">
    <property type="term" value="F:kinase activity"/>
    <property type="evidence" value="ECO:0007669"/>
    <property type="project" value="UniProtKB-KW"/>
</dbReference>
<dbReference type="Gene3D" id="3.40.1380.20">
    <property type="entry name" value="Pyruvate kinase, C-terminal domain"/>
    <property type="match status" value="1"/>
</dbReference>
<dbReference type="InterPro" id="IPR015806">
    <property type="entry name" value="Pyrv_Knase_insert_dom_sf"/>
</dbReference>
<protein>
    <recommendedName>
        <fullName evidence="4 13">Pyruvate kinase</fullName>
        <ecNumber evidence="4 13">2.7.1.40</ecNumber>
    </recommendedName>
</protein>
<evidence type="ECO:0000256" key="9">
    <source>
        <dbReference type="ARBA" id="ARBA00022840"/>
    </source>
</evidence>
<keyword evidence="7" id="KW-0547">Nucleotide-binding</keyword>
<dbReference type="NCBIfam" id="NF004491">
    <property type="entry name" value="PRK05826.1"/>
    <property type="match status" value="1"/>
</dbReference>
<dbReference type="GO" id="GO:0004743">
    <property type="term" value="F:pyruvate kinase activity"/>
    <property type="evidence" value="ECO:0007669"/>
    <property type="project" value="UniProtKB-UniRule"/>
</dbReference>
<organism evidence="17 18">
    <name type="scientific">Thiosulfativibrio zosterae</name>
    <dbReference type="NCBI Taxonomy" id="2675053"/>
    <lineage>
        <taxon>Bacteria</taxon>
        <taxon>Pseudomonadati</taxon>
        <taxon>Pseudomonadota</taxon>
        <taxon>Gammaproteobacteria</taxon>
        <taxon>Thiotrichales</taxon>
        <taxon>Piscirickettsiaceae</taxon>
        <taxon>Thiosulfativibrio</taxon>
    </lineage>
</organism>
<evidence type="ECO:0000256" key="4">
    <source>
        <dbReference type="ARBA" id="ARBA00012142"/>
    </source>
</evidence>
<feature type="domain" description="Pyruvate kinase C-terminal" evidence="16">
    <location>
        <begin position="363"/>
        <end position="477"/>
    </location>
</feature>
<dbReference type="GO" id="GO:0000287">
    <property type="term" value="F:magnesium ion binding"/>
    <property type="evidence" value="ECO:0007669"/>
    <property type="project" value="UniProtKB-UniRule"/>
</dbReference>
<dbReference type="EC" id="2.7.1.40" evidence="4 13"/>
<dbReference type="Pfam" id="PF02887">
    <property type="entry name" value="PK_C"/>
    <property type="match status" value="1"/>
</dbReference>
<dbReference type="Pfam" id="PF00224">
    <property type="entry name" value="PK"/>
    <property type="match status" value="1"/>
</dbReference>
<dbReference type="RefSeq" id="WP_173290284.1">
    <property type="nucleotide sequence ID" value="NZ_AP021888.1"/>
</dbReference>
<keyword evidence="10 14" id="KW-0460">Magnesium</keyword>
<evidence type="ECO:0000256" key="5">
    <source>
        <dbReference type="ARBA" id="ARBA00022679"/>
    </source>
</evidence>
<dbReference type="InterPro" id="IPR011037">
    <property type="entry name" value="Pyrv_Knase-like_insert_dom_sf"/>
</dbReference>
<evidence type="ECO:0000259" key="16">
    <source>
        <dbReference type="Pfam" id="PF02887"/>
    </source>
</evidence>
<proteinExistence type="inferred from homology"/>
<comment type="cofactor">
    <cofactor evidence="1">
        <name>K(+)</name>
        <dbReference type="ChEBI" id="CHEBI:29103"/>
    </cofactor>
</comment>
<evidence type="ECO:0000313" key="18">
    <source>
        <dbReference type="Proteomes" id="UP000501466"/>
    </source>
</evidence>
<dbReference type="InterPro" id="IPR036918">
    <property type="entry name" value="Pyrv_Knase_C_sf"/>
</dbReference>
<dbReference type="InterPro" id="IPR015793">
    <property type="entry name" value="Pyrv_Knase_brl"/>
</dbReference>